<dbReference type="AlphaFoldDB" id="A0A2S3UPL1"/>
<protein>
    <recommendedName>
        <fullName evidence="3">YqcI/YcgG family protein</fullName>
    </recommendedName>
</protein>
<dbReference type="OrthoDB" id="283514at2"/>
<dbReference type="EMBL" id="PPCN01000009">
    <property type="protein sequence ID" value="POF29429.1"/>
    <property type="molecule type" value="Genomic_DNA"/>
</dbReference>
<dbReference type="Proteomes" id="UP000236959">
    <property type="component" value="Unassembled WGS sequence"/>
</dbReference>
<proteinExistence type="predicted"/>
<organism evidence="1 2">
    <name type="scientific">Roseibium marinum</name>
    <dbReference type="NCBI Taxonomy" id="281252"/>
    <lineage>
        <taxon>Bacteria</taxon>
        <taxon>Pseudomonadati</taxon>
        <taxon>Pseudomonadota</taxon>
        <taxon>Alphaproteobacteria</taxon>
        <taxon>Hyphomicrobiales</taxon>
        <taxon>Stappiaceae</taxon>
        <taxon>Roseibium</taxon>
    </lineage>
</organism>
<dbReference type="PANTHER" id="PTHR40045:SF1">
    <property type="entry name" value="YQCI_YCGG FAMILY PROTEIN"/>
    <property type="match status" value="1"/>
</dbReference>
<gene>
    <name evidence="1" type="ORF">CLV41_109205</name>
</gene>
<name>A0A2S3UPL1_9HYPH</name>
<keyword evidence="2" id="KW-1185">Reference proteome</keyword>
<evidence type="ECO:0000313" key="2">
    <source>
        <dbReference type="Proteomes" id="UP000236959"/>
    </source>
</evidence>
<evidence type="ECO:0000313" key="1">
    <source>
        <dbReference type="EMBL" id="POF29429.1"/>
    </source>
</evidence>
<dbReference type="Pfam" id="PF08892">
    <property type="entry name" value="YqcI_YcgG"/>
    <property type="match status" value="1"/>
</dbReference>
<dbReference type="InterPro" id="IPR014988">
    <property type="entry name" value="Uncharacterised_YqcI/YcgG"/>
</dbReference>
<dbReference type="PANTHER" id="PTHR40045">
    <property type="entry name" value="YCGG FAMILY PROTEIN"/>
    <property type="match status" value="1"/>
</dbReference>
<dbReference type="NCBIfam" id="NF041366">
    <property type="entry name" value="GntA_guanitoxin"/>
    <property type="match status" value="1"/>
</dbReference>
<reference evidence="1 2" key="1">
    <citation type="submission" date="2018-01" db="EMBL/GenBank/DDBJ databases">
        <title>Genomic Encyclopedia of Archaeal and Bacterial Type Strains, Phase II (KMG-II): from individual species to whole genera.</title>
        <authorList>
            <person name="Goeker M."/>
        </authorList>
    </citation>
    <scope>NUCLEOTIDE SEQUENCE [LARGE SCALE GENOMIC DNA]</scope>
    <source>
        <strain evidence="1 2">DSM 17023</strain>
    </source>
</reference>
<evidence type="ECO:0008006" key="3">
    <source>
        <dbReference type="Google" id="ProtNLM"/>
    </source>
</evidence>
<accession>A0A2S3UPL1</accession>
<comment type="caution">
    <text evidence="1">The sequence shown here is derived from an EMBL/GenBank/DDBJ whole genome shotgun (WGS) entry which is preliminary data.</text>
</comment>
<sequence length="221" mass="24562">MSNRDACQAFRAFIQSAEFPCVGAKSALARDALTIITAGNIQRATDDVELHRALAEYNRSLDLDSPVVQSFVAIFDGPADLDEEAFETALWDRLQCLHNLDVAAGTEWNESVDPDPGSPHFSLSIGSEPYFVIGLHPNASRPARRFERPALVFNSHEQFEKLREDGRFQKMKSIIRQRDEQLAGGINPMLADHGEASEARQYSGRAVGDNWKCPFQAKEVA</sequence>
<dbReference type="RefSeq" id="WP_103224167.1">
    <property type="nucleotide sequence ID" value="NZ_PPCN01000009.1"/>
</dbReference>